<organism evidence="9">
    <name type="scientific">Flexilinea flocculi</name>
    <dbReference type="NCBI Taxonomy" id="1678840"/>
    <lineage>
        <taxon>Bacteria</taxon>
        <taxon>Bacillati</taxon>
        <taxon>Chloroflexota</taxon>
        <taxon>Anaerolineae</taxon>
        <taxon>Anaerolineales</taxon>
        <taxon>Anaerolineaceae</taxon>
        <taxon>Flexilinea</taxon>
    </lineage>
</organism>
<evidence type="ECO:0000313" key="10">
    <source>
        <dbReference type="Proteomes" id="UP000053370"/>
    </source>
</evidence>
<comment type="subcellular location">
    <subcellularLocation>
        <location evidence="1 7">Cell membrane</location>
        <topology evidence="1 7">Multi-pass membrane protein</topology>
    </subcellularLocation>
</comment>
<feature type="transmembrane region" description="Helical" evidence="7">
    <location>
        <begin position="279"/>
        <end position="301"/>
    </location>
</feature>
<evidence type="ECO:0000256" key="7">
    <source>
        <dbReference type="RuleBase" id="RU363032"/>
    </source>
</evidence>
<evidence type="ECO:0000256" key="1">
    <source>
        <dbReference type="ARBA" id="ARBA00004651"/>
    </source>
</evidence>
<keyword evidence="5 7" id="KW-1133">Transmembrane helix</keyword>
<dbReference type="AlphaFoldDB" id="A0A0S7BT54"/>
<keyword evidence="4 7" id="KW-0812">Transmembrane</keyword>
<protein>
    <submittedName>
        <fullName evidence="9">Carbohydrate ABC transporter membrane protein 1, CUT1 family</fullName>
    </submittedName>
</protein>
<dbReference type="Proteomes" id="UP000053370">
    <property type="component" value="Unassembled WGS sequence"/>
</dbReference>
<evidence type="ECO:0000259" key="8">
    <source>
        <dbReference type="PROSITE" id="PS50928"/>
    </source>
</evidence>
<keyword evidence="6 7" id="KW-0472">Membrane</keyword>
<dbReference type="GO" id="GO:0005886">
    <property type="term" value="C:plasma membrane"/>
    <property type="evidence" value="ECO:0007669"/>
    <property type="project" value="UniProtKB-SubCell"/>
</dbReference>
<dbReference type="PANTHER" id="PTHR30193:SF37">
    <property type="entry name" value="INNER MEMBRANE ABC TRANSPORTER PERMEASE PROTEIN YCJO"/>
    <property type="match status" value="1"/>
</dbReference>
<evidence type="ECO:0000256" key="3">
    <source>
        <dbReference type="ARBA" id="ARBA00022475"/>
    </source>
</evidence>
<dbReference type="Gene3D" id="1.10.3720.10">
    <property type="entry name" value="MetI-like"/>
    <property type="match status" value="1"/>
</dbReference>
<feature type="transmembrane region" description="Helical" evidence="7">
    <location>
        <begin position="141"/>
        <end position="160"/>
    </location>
</feature>
<dbReference type="InterPro" id="IPR000515">
    <property type="entry name" value="MetI-like"/>
</dbReference>
<evidence type="ECO:0000256" key="4">
    <source>
        <dbReference type="ARBA" id="ARBA00022692"/>
    </source>
</evidence>
<evidence type="ECO:0000313" key="9">
    <source>
        <dbReference type="EMBL" id="GAP40166.1"/>
    </source>
</evidence>
<sequence length="310" mass="35377">MVAYRKHRKPFPWHIIVFLAPALIVYVIVMVIPLLDSLSLSLFTEDPENARETIFTGLSNYRYLFTDYYYSPIFWSALKHNVLFFIIHMVVQNPIGLLLAAILCKGGKIRTFFRTVLFIPTILSFVLVGFVWKLILSPVWGVSKTILNLFSLGGLFQPWLGLEESALITCSLISVWQYIGTPMILFYTALIAIPDELLEAARVDGANPWLIFWKIKFPLIIPTVGLVTMMTFVGNFNAFDLIYTMQGALAGPNFSTDIMGTLFYRTFFGQQQQMPNQTLGATIATMQFVIILIGVVVYMIWQKRTTVYEY</sequence>
<evidence type="ECO:0000256" key="5">
    <source>
        <dbReference type="ARBA" id="ARBA00022989"/>
    </source>
</evidence>
<keyword evidence="10" id="KW-1185">Reference proteome</keyword>
<reference evidence="9" key="1">
    <citation type="journal article" date="2015" name="Genome Announc.">
        <title>Draft Genome Sequence of Anaerolineae Strain TC1, a Novel Isolate from a Methanogenic Wastewater Treatment System.</title>
        <authorList>
            <person name="Matsuura N."/>
            <person name="Tourlousse D.M."/>
            <person name="Sun L."/>
            <person name="Toyonaga M."/>
            <person name="Kuroda K."/>
            <person name="Ohashi A."/>
            <person name="Cruz R."/>
            <person name="Yamaguchi T."/>
            <person name="Sekiguchi Y."/>
        </authorList>
    </citation>
    <scope>NUCLEOTIDE SEQUENCE [LARGE SCALE GENOMIC DNA]</scope>
    <source>
        <strain evidence="9">TC1</strain>
    </source>
</reference>
<feature type="transmembrane region" description="Helical" evidence="7">
    <location>
        <begin position="172"/>
        <end position="193"/>
    </location>
</feature>
<feature type="transmembrane region" description="Helical" evidence="7">
    <location>
        <begin position="213"/>
        <end position="236"/>
    </location>
</feature>
<proteinExistence type="inferred from homology"/>
<dbReference type="PROSITE" id="PS50928">
    <property type="entry name" value="ABC_TM1"/>
    <property type="match status" value="1"/>
</dbReference>
<comment type="similarity">
    <text evidence="7">Belongs to the binding-protein-dependent transport system permease family.</text>
</comment>
<evidence type="ECO:0000256" key="2">
    <source>
        <dbReference type="ARBA" id="ARBA00022448"/>
    </source>
</evidence>
<dbReference type="InterPro" id="IPR035906">
    <property type="entry name" value="MetI-like_sf"/>
</dbReference>
<gene>
    <name evidence="9" type="ORF">ATC1_13132</name>
</gene>
<name>A0A0S7BT54_9CHLR</name>
<accession>A0A0S7BT54</accession>
<dbReference type="OrthoDB" id="59172at2"/>
<dbReference type="PATRIC" id="fig|1678840.3.peg.1360"/>
<feature type="domain" description="ABC transmembrane type-1" evidence="8">
    <location>
        <begin position="78"/>
        <end position="301"/>
    </location>
</feature>
<dbReference type="STRING" id="1678840.ATC1_13132"/>
<dbReference type="EMBL" id="DF968181">
    <property type="protein sequence ID" value="GAP40166.1"/>
    <property type="molecule type" value="Genomic_DNA"/>
</dbReference>
<keyword evidence="2 7" id="KW-0813">Transport</keyword>
<dbReference type="GO" id="GO:0055085">
    <property type="term" value="P:transmembrane transport"/>
    <property type="evidence" value="ECO:0007669"/>
    <property type="project" value="InterPro"/>
</dbReference>
<keyword evidence="3" id="KW-1003">Cell membrane</keyword>
<dbReference type="Pfam" id="PF00528">
    <property type="entry name" value="BPD_transp_1"/>
    <property type="match status" value="1"/>
</dbReference>
<feature type="transmembrane region" description="Helical" evidence="7">
    <location>
        <begin position="12"/>
        <end position="35"/>
    </location>
</feature>
<evidence type="ECO:0000256" key="6">
    <source>
        <dbReference type="ARBA" id="ARBA00023136"/>
    </source>
</evidence>
<feature type="transmembrane region" description="Helical" evidence="7">
    <location>
        <begin position="82"/>
        <end position="104"/>
    </location>
</feature>
<dbReference type="InterPro" id="IPR051393">
    <property type="entry name" value="ABC_transporter_permease"/>
</dbReference>
<feature type="transmembrane region" description="Helical" evidence="7">
    <location>
        <begin position="116"/>
        <end position="135"/>
    </location>
</feature>
<dbReference type="RefSeq" id="WP_062279229.1">
    <property type="nucleotide sequence ID" value="NZ_DF968181.1"/>
</dbReference>
<dbReference type="SUPFAM" id="SSF161098">
    <property type="entry name" value="MetI-like"/>
    <property type="match status" value="1"/>
</dbReference>
<dbReference type="PANTHER" id="PTHR30193">
    <property type="entry name" value="ABC TRANSPORTER PERMEASE PROTEIN"/>
    <property type="match status" value="1"/>
</dbReference>
<dbReference type="CDD" id="cd06261">
    <property type="entry name" value="TM_PBP2"/>
    <property type="match status" value="1"/>
</dbReference>